<dbReference type="Pfam" id="PF19267">
    <property type="entry name" value="CIS_spike_tip"/>
    <property type="match status" value="1"/>
</dbReference>
<accession>A0AA92XAQ5</accession>
<proteinExistence type="predicted"/>
<keyword evidence="3" id="KW-1185">Reference proteome</keyword>
<comment type="caution">
    <text evidence="2">The sequence shown here is derived from an EMBL/GenBank/DDBJ whole genome shotgun (WGS) entry which is preliminary data.</text>
</comment>
<organism evidence="2 3">
    <name type="scientific">Serratia inhibens</name>
    <dbReference type="NCBI Taxonomy" id="2338073"/>
    <lineage>
        <taxon>Bacteria</taxon>
        <taxon>Pseudomonadati</taxon>
        <taxon>Pseudomonadota</taxon>
        <taxon>Gammaproteobacteria</taxon>
        <taxon>Enterobacterales</taxon>
        <taxon>Yersiniaceae</taxon>
        <taxon>Serratia</taxon>
    </lineage>
</organism>
<evidence type="ECO:0000313" key="2">
    <source>
        <dbReference type="EMBL" id="RJF58560.1"/>
    </source>
</evidence>
<dbReference type="RefSeq" id="WP_119803829.1">
    <property type="nucleotide sequence ID" value="NZ_QYYG01000001.1"/>
</dbReference>
<feature type="region of interest" description="Disordered" evidence="1">
    <location>
        <begin position="110"/>
        <end position="139"/>
    </location>
</feature>
<evidence type="ECO:0000256" key="1">
    <source>
        <dbReference type="SAM" id="MobiDB-lite"/>
    </source>
</evidence>
<name>A0AA92XAQ5_9GAMM</name>
<dbReference type="AlphaFoldDB" id="A0AA92XAQ5"/>
<dbReference type="Proteomes" id="UP000284338">
    <property type="component" value="Unassembled WGS sequence"/>
</dbReference>
<feature type="compositionally biased region" description="Polar residues" evidence="1">
    <location>
        <begin position="123"/>
        <end position="139"/>
    </location>
</feature>
<gene>
    <name evidence="2" type="ORF">D4100_07375</name>
</gene>
<sequence length="139" mass="14124">MSNIVIVDGDQLIFEKIFGAYTVIPIGATLINGSGEASINNKKICILGDEKKVSIKAAYTSPGFPISGDGTITIAALAPDQQAPFATATTPVIVVGSRFTALFTPGKPAGNAQSGLEPAPVPSTGSGQFTHSQSFVTAG</sequence>
<dbReference type="InterPro" id="IPR045362">
    <property type="entry name" value="CIS_spike_tip"/>
</dbReference>
<evidence type="ECO:0000313" key="3">
    <source>
        <dbReference type="Proteomes" id="UP000284338"/>
    </source>
</evidence>
<protein>
    <submittedName>
        <fullName evidence="2">Uncharacterized protein</fullName>
    </submittedName>
</protein>
<reference evidence="2 3" key="1">
    <citation type="submission" date="2018-09" db="EMBL/GenBank/DDBJ databases">
        <title>Draft genome of a novel serratia sp. strain with antifungal activity.</title>
        <authorList>
            <person name="Dichmann S.I."/>
            <person name="Park B.P."/>
            <person name="Pathiraja D."/>
            <person name="Choi I.-G."/>
            <person name="Stougaard P."/>
            <person name="Hennessy R.C."/>
        </authorList>
    </citation>
    <scope>NUCLEOTIDE SEQUENCE [LARGE SCALE GENOMIC DNA]</scope>
    <source>
        <strain evidence="2 3">S40</strain>
    </source>
</reference>
<dbReference type="EMBL" id="QYYG01000001">
    <property type="protein sequence ID" value="RJF58560.1"/>
    <property type="molecule type" value="Genomic_DNA"/>
</dbReference>